<protein>
    <submittedName>
        <fullName evidence="1">Uncharacterized protein</fullName>
    </submittedName>
</protein>
<comment type="caution">
    <text evidence="1">The sequence shown here is derived from an EMBL/GenBank/DDBJ whole genome shotgun (WGS) entry which is preliminary data.</text>
</comment>
<accession>A0A8S2RLJ7</accession>
<reference evidence="1" key="1">
    <citation type="submission" date="2021-02" db="EMBL/GenBank/DDBJ databases">
        <authorList>
            <person name="Nowell W R."/>
        </authorList>
    </citation>
    <scope>NUCLEOTIDE SEQUENCE</scope>
</reference>
<dbReference type="Proteomes" id="UP000681967">
    <property type="component" value="Unassembled WGS sequence"/>
</dbReference>
<name>A0A8S2RLJ7_9BILA</name>
<evidence type="ECO:0000313" key="1">
    <source>
        <dbReference type="EMBL" id="CAF4175592.1"/>
    </source>
</evidence>
<proteinExistence type="predicted"/>
<evidence type="ECO:0000313" key="2">
    <source>
        <dbReference type="Proteomes" id="UP000681967"/>
    </source>
</evidence>
<organism evidence="1 2">
    <name type="scientific">Rotaria magnacalcarata</name>
    <dbReference type="NCBI Taxonomy" id="392030"/>
    <lineage>
        <taxon>Eukaryota</taxon>
        <taxon>Metazoa</taxon>
        <taxon>Spiralia</taxon>
        <taxon>Gnathifera</taxon>
        <taxon>Rotifera</taxon>
        <taxon>Eurotatoria</taxon>
        <taxon>Bdelloidea</taxon>
        <taxon>Philodinida</taxon>
        <taxon>Philodinidae</taxon>
        <taxon>Rotaria</taxon>
    </lineage>
</organism>
<dbReference type="EMBL" id="CAJOBH010013502">
    <property type="protein sequence ID" value="CAF4175592.1"/>
    <property type="molecule type" value="Genomic_DNA"/>
</dbReference>
<dbReference type="AlphaFoldDB" id="A0A8S2RLJ7"/>
<feature type="non-terminal residue" evidence="1">
    <location>
        <position position="1"/>
    </location>
</feature>
<sequence length="60" mass="6864">KTFDILRRCSEKFGKSSNRAFRAFANNVGSAIMFVFNGNVELITELFCDDIRDNELVMIV</sequence>
<gene>
    <name evidence="1" type="ORF">BYL167_LOCUS22591</name>
</gene>